<feature type="region of interest" description="Disordered" evidence="1">
    <location>
        <begin position="812"/>
        <end position="837"/>
    </location>
</feature>
<protein>
    <submittedName>
        <fullName evidence="2">Uncharacterized protein</fullName>
    </submittedName>
</protein>
<organism evidence="2 3">
    <name type="scientific">Coccomyxa subellipsoidea</name>
    <dbReference type="NCBI Taxonomy" id="248742"/>
    <lineage>
        <taxon>Eukaryota</taxon>
        <taxon>Viridiplantae</taxon>
        <taxon>Chlorophyta</taxon>
        <taxon>core chlorophytes</taxon>
        <taxon>Trebouxiophyceae</taxon>
        <taxon>Trebouxiophyceae incertae sedis</taxon>
        <taxon>Coccomyxaceae</taxon>
        <taxon>Coccomyxa</taxon>
    </lineage>
</organism>
<feature type="compositionally biased region" description="Polar residues" evidence="1">
    <location>
        <begin position="448"/>
        <end position="457"/>
    </location>
</feature>
<feature type="compositionally biased region" description="Low complexity" evidence="1">
    <location>
        <begin position="355"/>
        <end position="366"/>
    </location>
</feature>
<gene>
    <name evidence="2" type="ORF">WJX75_010031</name>
</gene>
<evidence type="ECO:0000313" key="2">
    <source>
        <dbReference type="EMBL" id="KAK9919188.1"/>
    </source>
</evidence>
<feature type="region of interest" description="Disordered" evidence="1">
    <location>
        <begin position="264"/>
        <end position="285"/>
    </location>
</feature>
<feature type="region of interest" description="Disordered" evidence="1">
    <location>
        <begin position="191"/>
        <end position="219"/>
    </location>
</feature>
<evidence type="ECO:0000256" key="1">
    <source>
        <dbReference type="SAM" id="MobiDB-lite"/>
    </source>
</evidence>
<sequence length="1038" mass="110974">MPAITGQAQRGHRLAECLHTRLPKSCNGVPIWSSPPFAHRLPRVPTRILKRGTCRIINSASGDAPVQHKVLENDEPSGQDAFVWDDAQHQEEESHLWWWTSTVKPALFAGLLLAVSLLATPMAHAARRSKRAAVPQVAQESSSQRWGSRVLVPAAASLRATGRSIQDGFVKPAVHQAQSAAADTRHFFTHLGDHHHSGQQTKNGRSGRSAPGPGTQAGFTLEDHLRDSMQSPAVRIVVTAGAVTVLLLILRTSMEDTVAKKYSPLDSDDWMDREDGDAEEGEGSRVDLNYPRAGAAFTGAAAEDAAVLAARASAIVEKGVSAQRGRPTSGRTTAAENGSTPLEIIAPGSQVPRASGPGSESGQSSGTNAKLKAQLEEVRRTVADAKAQVRAASNTAQTQAVAGNAVQTRAAASKVVQTQEKSNIDKQKQLPVFKAAELAGTPAEYQKKSSTYQSEVQKSALSPPPKGAPKKAQPIFRYETQDGSPVDHSTAAAPSVKRQIGPAPEPFGVKAKRQVVESEEYLRTRGGGAALVLALGFLSVAASAFSPLIMSKEERQQRAWRAQQHRQRWREQADAEAELDWERYGKYDMLHELLQTATSDPALQAPRYTPVRALVDAVPQKGAPRYDFLRQLLRGMTSPNAAAAKYDPVWDLLHAAKERGLPERSAVRFDPIYSFLNRAAAAADWGLPEDGPVAALLGFDCADWEPPRYCPVTDVLKSARAGGAAPWHNNVRPKWDPITAIASWEVPQGASKYDPLKKAVAAEAPSGRAQVDPLGALLDIFKRKASTANTQGTGSASPAIPTGQRNPLLDAVAQQHAAPADSSKAVQPSAGAGSLSRLGNSLTTSFSSAQSSAAPATTKPLADLAGERTQPLADALRNAPAATKRAREGTYDPLPDLLRLERGTGSPVMATSDVPGRIGIMLRRDADFDRIIVAFRELAEDEQLTQEFRPLYALMRSAAAKPAPASAVDRSQSILEGLDKRAVAEAKASVKALLEYLNLPKYAPLQRLLSGRRSADVVETACALAAIVQPFDNPALVA</sequence>
<accession>A0ABR2Z4Z8</accession>
<dbReference type="EMBL" id="JALJOT010000001">
    <property type="protein sequence ID" value="KAK9919188.1"/>
    <property type="molecule type" value="Genomic_DNA"/>
</dbReference>
<name>A0ABR2Z4Z8_9CHLO</name>
<feature type="region of interest" description="Disordered" evidence="1">
    <location>
        <begin position="444"/>
        <end position="506"/>
    </location>
</feature>
<feature type="compositionally biased region" description="Acidic residues" evidence="1">
    <location>
        <begin position="266"/>
        <end position="281"/>
    </location>
</feature>
<comment type="caution">
    <text evidence="2">The sequence shown here is derived from an EMBL/GenBank/DDBJ whole genome shotgun (WGS) entry which is preliminary data.</text>
</comment>
<proteinExistence type="predicted"/>
<reference evidence="2 3" key="1">
    <citation type="journal article" date="2024" name="Nat. Commun.">
        <title>Phylogenomics reveals the evolutionary origins of lichenization in chlorophyte algae.</title>
        <authorList>
            <person name="Puginier C."/>
            <person name="Libourel C."/>
            <person name="Otte J."/>
            <person name="Skaloud P."/>
            <person name="Haon M."/>
            <person name="Grisel S."/>
            <person name="Petersen M."/>
            <person name="Berrin J.G."/>
            <person name="Delaux P.M."/>
            <person name="Dal Grande F."/>
            <person name="Keller J."/>
        </authorList>
    </citation>
    <scope>NUCLEOTIDE SEQUENCE [LARGE SCALE GENOMIC DNA]</scope>
    <source>
        <strain evidence="2 3">SAG 216-7</strain>
    </source>
</reference>
<feature type="compositionally biased region" description="Polar residues" evidence="1">
    <location>
        <begin position="329"/>
        <end position="340"/>
    </location>
</feature>
<dbReference type="Proteomes" id="UP001491310">
    <property type="component" value="Unassembled WGS sequence"/>
</dbReference>
<feature type="region of interest" description="Disordered" evidence="1">
    <location>
        <begin position="319"/>
        <end position="369"/>
    </location>
</feature>
<evidence type="ECO:0000313" key="3">
    <source>
        <dbReference type="Proteomes" id="UP001491310"/>
    </source>
</evidence>
<keyword evidence="3" id="KW-1185">Reference proteome</keyword>